<evidence type="ECO:0000313" key="2">
    <source>
        <dbReference type="EMBL" id="PWK52904.1"/>
    </source>
</evidence>
<gene>
    <name evidence="2" type="ORF">C8D97_104122</name>
</gene>
<keyword evidence="1" id="KW-0472">Membrane</keyword>
<dbReference type="RefSeq" id="WP_109762885.1">
    <property type="nucleotide sequence ID" value="NZ_QGGU01000004.1"/>
</dbReference>
<accession>A0A316FVU1</accession>
<evidence type="ECO:0000256" key="1">
    <source>
        <dbReference type="SAM" id="Phobius"/>
    </source>
</evidence>
<feature type="transmembrane region" description="Helical" evidence="1">
    <location>
        <begin position="35"/>
        <end position="54"/>
    </location>
</feature>
<keyword evidence="3" id="KW-1185">Reference proteome</keyword>
<feature type="transmembrane region" description="Helical" evidence="1">
    <location>
        <begin position="66"/>
        <end position="87"/>
    </location>
</feature>
<protein>
    <recommendedName>
        <fullName evidence="4">Transmembrane protein</fullName>
    </recommendedName>
</protein>
<organism evidence="2 3">
    <name type="scientific">Pleionea mediterranea</name>
    <dbReference type="NCBI Taxonomy" id="523701"/>
    <lineage>
        <taxon>Bacteria</taxon>
        <taxon>Pseudomonadati</taxon>
        <taxon>Pseudomonadota</taxon>
        <taxon>Gammaproteobacteria</taxon>
        <taxon>Oceanospirillales</taxon>
        <taxon>Pleioneaceae</taxon>
        <taxon>Pleionea</taxon>
    </lineage>
</organism>
<evidence type="ECO:0008006" key="4">
    <source>
        <dbReference type="Google" id="ProtNLM"/>
    </source>
</evidence>
<comment type="caution">
    <text evidence="2">The sequence shown here is derived from an EMBL/GenBank/DDBJ whole genome shotgun (WGS) entry which is preliminary data.</text>
</comment>
<dbReference type="OrthoDB" id="1442739at2"/>
<feature type="transmembrane region" description="Helical" evidence="1">
    <location>
        <begin position="12"/>
        <end position="29"/>
    </location>
</feature>
<keyword evidence="1" id="KW-1133">Transmembrane helix</keyword>
<dbReference type="Proteomes" id="UP000245790">
    <property type="component" value="Unassembled WGS sequence"/>
</dbReference>
<keyword evidence="1" id="KW-0812">Transmembrane</keyword>
<reference evidence="2 3" key="1">
    <citation type="submission" date="2018-05" db="EMBL/GenBank/DDBJ databases">
        <title>Genomic Encyclopedia of Type Strains, Phase IV (KMG-IV): sequencing the most valuable type-strain genomes for metagenomic binning, comparative biology and taxonomic classification.</title>
        <authorList>
            <person name="Goeker M."/>
        </authorList>
    </citation>
    <scope>NUCLEOTIDE SEQUENCE [LARGE SCALE GENOMIC DNA]</scope>
    <source>
        <strain evidence="2 3">DSM 25350</strain>
    </source>
</reference>
<dbReference type="AlphaFoldDB" id="A0A316FVU1"/>
<feature type="transmembrane region" description="Helical" evidence="1">
    <location>
        <begin position="107"/>
        <end position="130"/>
    </location>
</feature>
<proteinExistence type="predicted"/>
<sequence>MFRKAFQFAKLPIIISIIVTPVRFSLELIGLPDYAIFLIGLLWLTIAYSIYWGIKNFDEENAYTLLLLVLVIFSPISRIPVFLLWWIDTTWQIGTHYNIFSDWKQALVSQLFYGSLVQIIPGFIIGSITINIKQSRLKNTG</sequence>
<name>A0A316FVU1_9GAMM</name>
<dbReference type="EMBL" id="QGGU01000004">
    <property type="protein sequence ID" value="PWK52904.1"/>
    <property type="molecule type" value="Genomic_DNA"/>
</dbReference>
<evidence type="ECO:0000313" key="3">
    <source>
        <dbReference type="Proteomes" id="UP000245790"/>
    </source>
</evidence>